<dbReference type="InterPro" id="IPR005133">
    <property type="entry name" value="PhaG_MnhG_YufB"/>
</dbReference>
<keyword evidence="3" id="KW-0472">Membrane</keyword>
<gene>
    <name evidence="4" type="primary">mnhG</name>
    <name evidence="4" type="ORF">ACFQKB_39805</name>
</gene>
<dbReference type="NCBIfam" id="NF009314">
    <property type="entry name" value="PRK12674.1-2"/>
    <property type="match status" value="1"/>
</dbReference>
<dbReference type="NCBIfam" id="TIGR01300">
    <property type="entry name" value="CPA3_mnhG_phaG"/>
    <property type="match status" value="1"/>
</dbReference>
<evidence type="ECO:0000313" key="5">
    <source>
        <dbReference type="Proteomes" id="UP001596380"/>
    </source>
</evidence>
<name>A0ABW2CVW1_9ACTN</name>
<dbReference type="Proteomes" id="UP001596380">
    <property type="component" value="Unassembled WGS sequence"/>
</dbReference>
<organism evidence="4 5">
    <name type="scientific">Actinomadura yumaensis</name>
    <dbReference type="NCBI Taxonomy" id="111807"/>
    <lineage>
        <taxon>Bacteria</taxon>
        <taxon>Bacillati</taxon>
        <taxon>Actinomycetota</taxon>
        <taxon>Actinomycetes</taxon>
        <taxon>Streptosporangiales</taxon>
        <taxon>Thermomonosporaceae</taxon>
        <taxon>Actinomadura</taxon>
    </lineage>
</organism>
<evidence type="ECO:0000313" key="4">
    <source>
        <dbReference type="EMBL" id="MFC6885961.1"/>
    </source>
</evidence>
<keyword evidence="3" id="KW-1133">Transmembrane helix</keyword>
<dbReference type="EMBL" id="JBHSXS010000045">
    <property type="protein sequence ID" value="MFC6885961.1"/>
    <property type="molecule type" value="Genomic_DNA"/>
</dbReference>
<evidence type="ECO:0000256" key="3">
    <source>
        <dbReference type="SAM" id="Phobius"/>
    </source>
</evidence>
<dbReference type="PANTHER" id="PTHR34703">
    <property type="entry name" value="ANTIPORTER SUBUNIT MNHG2-RELATED"/>
    <property type="match status" value="1"/>
</dbReference>
<keyword evidence="5" id="KW-1185">Reference proteome</keyword>
<dbReference type="Pfam" id="PF03334">
    <property type="entry name" value="PhaG_MnhG_YufB"/>
    <property type="match status" value="1"/>
</dbReference>
<dbReference type="PANTHER" id="PTHR34703:SF1">
    <property type="entry name" value="ANTIPORTER SUBUNIT MNHG2-RELATED"/>
    <property type="match status" value="1"/>
</dbReference>
<dbReference type="RefSeq" id="WP_160826533.1">
    <property type="nucleotide sequence ID" value="NZ_JBHSXE010000001.1"/>
</dbReference>
<proteinExistence type="inferred from homology"/>
<comment type="similarity">
    <text evidence="1">Belongs to the CPA3 antiporters (TC 2.A.63) subunit G family.</text>
</comment>
<evidence type="ECO:0000256" key="1">
    <source>
        <dbReference type="ARBA" id="ARBA00008404"/>
    </source>
</evidence>
<keyword evidence="3" id="KW-0812">Transmembrane</keyword>
<reference evidence="5" key="1">
    <citation type="journal article" date="2019" name="Int. J. Syst. Evol. Microbiol.">
        <title>The Global Catalogue of Microorganisms (GCM) 10K type strain sequencing project: providing services to taxonomists for standard genome sequencing and annotation.</title>
        <authorList>
            <consortium name="The Broad Institute Genomics Platform"/>
            <consortium name="The Broad Institute Genome Sequencing Center for Infectious Disease"/>
            <person name="Wu L."/>
            <person name="Ma J."/>
        </authorList>
    </citation>
    <scope>NUCLEOTIDE SEQUENCE [LARGE SCALE GENOMIC DNA]</scope>
    <source>
        <strain evidence="5">JCM 3369</strain>
    </source>
</reference>
<protein>
    <submittedName>
        <fullName evidence="4">Monovalent cation/H(+) antiporter subunit G</fullName>
    </submittedName>
</protein>
<feature type="region of interest" description="Disordered" evidence="2">
    <location>
        <begin position="109"/>
        <end position="135"/>
    </location>
</feature>
<evidence type="ECO:0000256" key="2">
    <source>
        <dbReference type="SAM" id="MobiDB-lite"/>
    </source>
</evidence>
<comment type="caution">
    <text evidence="4">The sequence shown here is derived from an EMBL/GenBank/DDBJ whole genome shotgun (WGS) entry which is preliminary data.</text>
</comment>
<feature type="transmembrane region" description="Helical" evidence="3">
    <location>
        <begin position="44"/>
        <end position="72"/>
    </location>
</feature>
<accession>A0ABW2CVW1</accession>
<sequence length="135" mass="13759">MIATVLTGACVLAGAGAALSAGLGLLRLPDLLSRMHAATKPQAVGLLMVLVAVGVRFPTGGVITTLLLVALLQLTTVPIAAHMVGRAAYRTGRVPRHLLYVDELDEALSPVPPGAGERPSGRGPDSGGEEPDAEH</sequence>